<evidence type="ECO:0000313" key="3">
    <source>
        <dbReference type="Proteomes" id="UP000269721"/>
    </source>
</evidence>
<protein>
    <submittedName>
        <fullName evidence="2">Uncharacterized protein</fullName>
    </submittedName>
</protein>
<reference evidence="3" key="1">
    <citation type="journal article" date="2018" name="Nat. Microbiol.">
        <title>Leveraging single-cell genomics to expand the fungal tree of life.</title>
        <authorList>
            <person name="Ahrendt S.R."/>
            <person name="Quandt C.A."/>
            <person name="Ciobanu D."/>
            <person name="Clum A."/>
            <person name="Salamov A."/>
            <person name="Andreopoulos B."/>
            <person name="Cheng J.F."/>
            <person name="Woyke T."/>
            <person name="Pelin A."/>
            <person name="Henrissat B."/>
            <person name="Reynolds N.K."/>
            <person name="Benny G.L."/>
            <person name="Smith M.E."/>
            <person name="James T.Y."/>
            <person name="Grigoriev I.V."/>
        </authorList>
    </citation>
    <scope>NUCLEOTIDE SEQUENCE [LARGE SCALE GENOMIC DNA]</scope>
</reference>
<feature type="region of interest" description="Disordered" evidence="1">
    <location>
        <begin position="276"/>
        <end position="305"/>
    </location>
</feature>
<evidence type="ECO:0000313" key="2">
    <source>
        <dbReference type="EMBL" id="RKO89677.1"/>
    </source>
</evidence>
<proteinExistence type="predicted"/>
<keyword evidence="3" id="KW-1185">Reference proteome</keyword>
<dbReference type="Proteomes" id="UP000269721">
    <property type="component" value="Unassembled WGS sequence"/>
</dbReference>
<dbReference type="AlphaFoldDB" id="A0A4V1IRD5"/>
<gene>
    <name evidence="2" type="ORF">BDK51DRAFT_41371</name>
</gene>
<evidence type="ECO:0000256" key="1">
    <source>
        <dbReference type="SAM" id="MobiDB-lite"/>
    </source>
</evidence>
<sequence>MRDPRQPRFPWPEDCQKVARSPPGQINAVSSPAPVSPLKAAITTETGTGACARQRCDDLTGSGREDRERCQRNSVFGPHRPIDGVLSLCAPGFLDRREMAFTESEPPLPRVHDSMIFEHRESVGSWDPKNRNMDASKALLRTPPQPPRASKRRLGGTSHLGMGCPDSDGHLKRSSSADDGTPWGLACWRLSAFPFPRRMLQLPAISRAEELGKDAGKGRSRKGMPWLDGHIHRWELSYLKVAKECFVHPMANRVAAGGGKPCSLLHLLLPPPMPLASAAKSRQLPPSDKPPGTSFSPALASTDGQ</sequence>
<name>A0A4V1IRD5_9FUNG</name>
<organism evidence="2 3">
    <name type="scientific">Blyttiomyces helicus</name>
    <dbReference type="NCBI Taxonomy" id="388810"/>
    <lineage>
        <taxon>Eukaryota</taxon>
        <taxon>Fungi</taxon>
        <taxon>Fungi incertae sedis</taxon>
        <taxon>Chytridiomycota</taxon>
        <taxon>Chytridiomycota incertae sedis</taxon>
        <taxon>Chytridiomycetes</taxon>
        <taxon>Chytridiomycetes incertae sedis</taxon>
        <taxon>Blyttiomyces</taxon>
    </lineage>
</organism>
<dbReference type="EMBL" id="KZ995952">
    <property type="protein sequence ID" value="RKO89677.1"/>
    <property type="molecule type" value="Genomic_DNA"/>
</dbReference>
<accession>A0A4V1IRD5</accession>
<feature type="region of interest" description="Disordered" evidence="1">
    <location>
        <begin position="138"/>
        <end position="179"/>
    </location>
</feature>